<dbReference type="EMBL" id="WOCE01000002">
    <property type="protein sequence ID" value="KAE9619580.1"/>
    <property type="molecule type" value="Genomic_DNA"/>
</dbReference>
<accession>A0A6A4R0D9</accession>
<organism evidence="1 2">
    <name type="scientific">Lupinus albus</name>
    <name type="common">White lupine</name>
    <name type="synonym">Lupinus termis</name>
    <dbReference type="NCBI Taxonomy" id="3870"/>
    <lineage>
        <taxon>Eukaryota</taxon>
        <taxon>Viridiplantae</taxon>
        <taxon>Streptophyta</taxon>
        <taxon>Embryophyta</taxon>
        <taxon>Tracheophyta</taxon>
        <taxon>Spermatophyta</taxon>
        <taxon>Magnoliopsida</taxon>
        <taxon>eudicotyledons</taxon>
        <taxon>Gunneridae</taxon>
        <taxon>Pentapetalae</taxon>
        <taxon>rosids</taxon>
        <taxon>fabids</taxon>
        <taxon>Fabales</taxon>
        <taxon>Fabaceae</taxon>
        <taxon>Papilionoideae</taxon>
        <taxon>50 kb inversion clade</taxon>
        <taxon>genistoids sensu lato</taxon>
        <taxon>core genistoids</taxon>
        <taxon>Genisteae</taxon>
        <taxon>Lupinus</taxon>
    </lineage>
</organism>
<gene>
    <name evidence="1" type="ORF">Lalb_Chr02g0154751</name>
</gene>
<name>A0A6A4R0D9_LUPAL</name>
<keyword evidence="2" id="KW-1185">Reference proteome</keyword>
<dbReference type="AlphaFoldDB" id="A0A6A4R0D9"/>
<comment type="caution">
    <text evidence="1">The sequence shown here is derived from an EMBL/GenBank/DDBJ whole genome shotgun (WGS) entry which is preliminary data.</text>
</comment>
<sequence length="65" mass="7317">MGTLVQATLARTWAQATLARTWAQTTLAQAMLSHWHKEPAVVAHWRRTASASHQTQIRKNNIQAI</sequence>
<dbReference type="Proteomes" id="UP000447434">
    <property type="component" value="Chromosome 2"/>
</dbReference>
<reference evidence="2" key="1">
    <citation type="journal article" date="2020" name="Nat. Commun.">
        <title>Genome sequence of the cluster root forming white lupin.</title>
        <authorList>
            <person name="Hufnagel B."/>
            <person name="Marques A."/>
            <person name="Soriano A."/>
            <person name="Marques L."/>
            <person name="Divol F."/>
            <person name="Doumas P."/>
            <person name="Sallet E."/>
            <person name="Mancinotti D."/>
            <person name="Carrere S."/>
            <person name="Marande W."/>
            <person name="Arribat S."/>
            <person name="Keller J."/>
            <person name="Huneau C."/>
            <person name="Blein T."/>
            <person name="Aime D."/>
            <person name="Laguerre M."/>
            <person name="Taylor J."/>
            <person name="Schubert V."/>
            <person name="Nelson M."/>
            <person name="Geu-Flores F."/>
            <person name="Crespi M."/>
            <person name="Gallardo-Guerrero K."/>
            <person name="Delaux P.-M."/>
            <person name="Salse J."/>
            <person name="Berges H."/>
            <person name="Guyot R."/>
            <person name="Gouzy J."/>
            <person name="Peret B."/>
        </authorList>
    </citation>
    <scope>NUCLEOTIDE SEQUENCE [LARGE SCALE GENOMIC DNA]</scope>
    <source>
        <strain evidence="2">cv. Amiga</strain>
    </source>
</reference>
<evidence type="ECO:0000313" key="2">
    <source>
        <dbReference type="Proteomes" id="UP000447434"/>
    </source>
</evidence>
<evidence type="ECO:0000313" key="1">
    <source>
        <dbReference type="EMBL" id="KAE9619580.1"/>
    </source>
</evidence>
<proteinExistence type="predicted"/>
<protein>
    <submittedName>
        <fullName evidence="1">Uncharacterized protein</fullName>
    </submittedName>
</protein>